<keyword evidence="5" id="KW-1133">Transmembrane helix</keyword>
<dbReference type="PANTHER" id="PTHR24421">
    <property type="entry name" value="NITRATE/NITRITE SENSOR PROTEIN NARX-RELATED"/>
    <property type="match status" value="1"/>
</dbReference>
<evidence type="ECO:0000313" key="7">
    <source>
        <dbReference type="EMBL" id="TDD66829.1"/>
    </source>
</evidence>
<feature type="transmembrane region" description="Helical" evidence="5">
    <location>
        <begin position="271"/>
        <end position="293"/>
    </location>
</feature>
<feature type="region of interest" description="Disordered" evidence="4">
    <location>
        <begin position="652"/>
        <end position="684"/>
    </location>
</feature>
<feature type="transmembrane region" description="Helical" evidence="5">
    <location>
        <begin position="69"/>
        <end position="87"/>
    </location>
</feature>
<evidence type="ECO:0000256" key="5">
    <source>
        <dbReference type="SAM" id="Phobius"/>
    </source>
</evidence>
<evidence type="ECO:0000313" key="8">
    <source>
        <dbReference type="Proteomes" id="UP000295217"/>
    </source>
</evidence>
<dbReference type="InterPro" id="IPR050482">
    <property type="entry name" value="Sensor_HK_TwoCompSys"/>
</dbReference>
<proteinExistence type="predicted"/>
<dbReference type="GO" id="GO:0046983">
    <property type="term" value="F:protein dimerization activity"/>
    <property type="evidence" value="ECO:0007669"/>
    <property type="project" value="InterPro"/>
</dbReference>
<dbReference type="OrthoDB" id="5241784at2"/>
<feature type="transmembrane region" description="Helical" evidence="5">
    <location>
        <begin position="372"/>
        <end position="393"/>
    </location>
</feature>
<dbReference type="EMBL" id="SMLB01000035">
    <property type="protein sequence ID" value="TDD66829.1"/>
    <property type="molecule type" value="Genomic_DNA"/>
</dbReference>
<dbReference type="GO" id="GO:0016020">
    <property type="term" value="C:membrane"/>
    <property type="evidence" value="ECO:0007669"/>
    <property type="project" value="InterPro"/>
</dbReference>
<dbReference type="CDD" id="cd16917">
    <property type="entry name" value="HATPase_UhpB-NarQ-NarX-like"/>
    <property type="match status" value="1"/>
</dbReference>
<feature type="transmembrane region" description="Helical" evidence="5">
    <location>
        <begin position="7"/>
        <end position="27"/>
    </location>
</feature>
<keyword evidence="2" id="KW-0418">Kinase</keyword>
<keyword evidence="5" id="KW-0472">Membrane</keyword>
<gene>
    <name evidence="7" type="ORF">E1262_21100</name>
</gene>
<feature type="region of interest" description="Disordered" evidence="4">
    <location>
        <begin position="593"/>
        <end position="621"/>
    </location>
</feature>
<sequence length="684" mass="71164">MDAGGRIALTPGLAAAFPVAFLLLTLLTRLGNAVYWSGPGGGVVLTGLFVLPLLYTMPWGRALWARHRGPLLAVQAALTYAPLLVFGQDWITIAPALLAGLLLLTVAAPASWLLFGGVIALEAVRVAVLGVPWPGNDAAIVIWMLVAPANSGVAFFGLVRLADLVTALHAARTELAVLAVGEERRRSTELLRAAVGDHLERVAGRARDALGALARSPDVAREQLAAAGRSARRALEQVRTAVAADRRGPPADDAGGEVDQHRHGVDVAPRLARLTLAVVLAAYAAILMTNVLVSGGRTVAIGAAAASIALVAALQLHHSFRWRAGQPPRGWRWTLAVQTLLPFAWFPAYDWNVLTLAGPAAGSALLLLPRRWAWTAAAAILAGVAVAWSLPVLDLYYGAGNRAVYVVATDNATVLYQLGAAATGAIVVYGLSRLPDLAEQVAAARRELARAAVERERQRVAQDTHDLLGLGLSAVALKSDLAGRLVGRDEDRARAELDALLRLTARARADIRAVTTGEGDLSVSAELAAARDVLASAGVATELRGTAAGAALPPPVDGVLATVLREGVTNVLRHSAATRCVIELTTDGGSVGLRVRNDGVRANPPEPTGRQRPGGNGLPNLSARVAALGGRLTTHADGGHFELAATVPLADASDVRRGEDPPAAGDRAHSLDEVVGGTVLDQEP</sequence>
<keyword evidence="3" id="KW-0902">Two-component regulatory system</keyword>
<reference evidence="7 8" key="1">
    <citation type="submission" date="2019-02" db="EMBL/GenBank/DDBJ databases">
        <title>Draft genome sequences of novel Actinobacteria.</title>
        <authorList>
            <person name="Sahin N."/>
            <person name="Ay H."/>
            <person name="Saygin H."/>
        </authorList>
    </citation>
    <scope>NUCLEOTIDE SEQUENCE [LARGE SCALE GENOMIC DNA]</scope>
    <source>
        <strain evidence="7 8">8K307</strain>
    </source>
</reference>
<dbReference type="PANTHER" id="PTHR24421:SF63">
    <property type="entry name" value="SENSOR HISTIDINE KINASE DESK"/>
    <property type="match status" value="1"/>
</dbReference>
<feature type="transmembrane region" description="Helical" evidence="5">
    <location>
        <begin position="33"/>
        <end position="57"/>
    </location>
</feature>
<feature type="transmembrane region" description="Helical" evidence="5">
    <location>
        <begin position="299"/>
        <end position="318"/>
    </location>
</feature>
<accession>A0A4R5A7N0</accession>
<dbReference type="InterPro" id="IPR036890">
    <property type="entry name" value="HATPase_C_sf"/>
</dbReference>
<dbReference type="InterPro" id="IPR011712">
    <property type="entry name" value="Sig_transdc_His_kin_sub3_dim/P"/>
</dbReference>
<evidence type="ECO:0000256" key="1">
    <source>
        <dbReference type="ARBA" id="ARBA00022679"/>
    </source>
</evidence>
<protein>
    <recommendedName>
        <fullName evidence="6">Signal transduction histidine kinase subgroup 3 dimerisation and phosphoacceptor domain-containing protein</fullName>
    </recommendedName>
</protein>
<dbReference type="Pfam" id="PF07730">
    <property type="entry name" value="HisKA_3"/>
    <property type="match status" value="1"/>
</dbReference>
<feature type="transmembrane region" description="Helical" evidence="5">
    <location>
        <begin position="93"/>
        <end position="115"/>
    </location>
</feature>
<evidence type="ECO:0000256" key="4">
    <source>
        <dbReference type="SAM" id="MobiDB-lite"/>
    </source>
</evidence>
<keyword evidence="5" id="KW-0812">Transmembrane</keyword>
<dbReference type="GO" id="GO:0000155">
    <property type="term" value="F:phosphorelay sensor kinase activity"/>
    <property type="evidence" value="ECO:0007669"/>
    <property type="project" value="InterPro"/>
</dbReference>
<dbReference type="Gene3D" id="3.30.565.10">
    <property type="entry name" value="Histidine kinase-like ATPase, C-terminal domain"/>
    <property type="match status" value="1"/>
</dbReference>
<organism evidence="7 8">
    <name type="scientific">Jiangella aurantiaca</name>
    <dbReference type="NCBI Taxonomy" id="2530373"/>
    <lineage>
        <taxon>Bacteria</taxon>
        <taxon>Bacillati</taxon>
        <taxon>Actinomycetota</taxon>
        <taxon>Actinomycetes</taxon>
        <taxon>Jiangellales</taxon>
        <taxon>Jiangellaceae</taxon>
        <taxon>Jiangella</taxon>
    </lineage>
</organism>
<feature type="compositionally biased region" description="Basic and acidic residues" evidence="4">
    <location>
        <begin position="653"/>
        <end position="672"/>
    </location>
</feature>
<evidence type="ECO:0000259" key="6">
    <source>
        <dbReference type="Pfam" id="PF07730"/>
    </source>
</evidence>
<evidence type="ECO:0000256" key="2">
    <source>
        <dbReference type="ARBA" id="ARBA00022777"/>
    </source>
</evidence>
<dbReference type="Proteomes" id="UP000295217">
    <property type="component" value="Unassembled WGS sequence"/>
</dbReference>
<keyword evidence="1" id="KW-0808">Transferase</keyword>
<comment type="caution">
    <text evidence="7">The sequence shown here is derived from an EMBL/GenBank/DDBJ whole genome shotgun (WGS) entry which is preliminary data.</text>
</comment>
<name>A0A4R5A7N0_9ACTN</name>
<feature type="domain" description="Signal transduction histidine kinase subgroup 3 dimerisation and phosphoacceptor" evidence="6">
    <location>
        <begin position="456"/>
        <end position="514"/>
    </location>
</feature>
<dbReference type="AlphaFoldDB" id="A0A4R5A7N0"/>
<dbReference type="Gene3D" id="1.20.5.1930">
    <property type="match status" value="1"/>
</dbReference>
<keyword evidence="8" id="KW-1185">Reference proteome</keyword>
<dbReference type="SUPFAM" id="SSF55874">
    <property type="entry name" value="ATPase domain of HSP90 chaperone/DNA topoisomerase II/histidine kinase"/>
    <property type="match status" value="1"/>
</dbReference>
<evidence type="ECO:0000256" key="3">
    <source>
        <dbReference type="ARBA" id="ARBA00023012"/>
    </source>
</evidence>